<feature type="chain" id="PRO_5038400843" evidence="2">
    <location>
        <begin position="35"/>
        <end position="420"/>
    </location>
</feature>
<dbReference type="Proteomes" id="UP000280726">
    <property type="component" value="Unassembled WGS sequence"/>
</dbReference>
<gene>
    <name evidence="4" type="ORF">EDD32_2724</name>
</gene>
<organism evidence="4 5">
    <name type="scientific">Georgenia muralis</name>
    <dbReference type="NCBI Taxonomy" id="154117"/>
    <lineage>
        <taxon>Bacteria</taxon>
        <taxon>Bacillati</taxon>
        <taxon>Actinomycetota</taxon>
        <taxon>Actinomycetes</taxon>
        <taxon>Micrococcales</taxon>
        <taxon>Bogoriellaceae</taxon>
        <taxon>Georgenia</taxon>
    </lineage>
</organism>
<reference evidence="4 5" key="1">
    <citation type="submission" date="2018-11" db="EMBL/GenBank/DDBJ databases">
        <title>Sequencing the genomes of 1000 actinobacteria strains.</title>
        <authorList>
            <person name="Klenk H.-P."/>
        </authorList>
    </citation>
    <scope>NUCLEOTIDE SEQUENCE [LARGE SCALE GENOMIC DNA]</scope>
    <source>
        <strain evidence="4 5">DSM 14418</strain>
    </source>
</reference>
<dbReference type="SUPFAM" id="SSF56601">
    <property type="entry name" value="beta-lactamase/transpeptidase-like"/>
    <property type="match status" value="1"/>
</dbReference>
<dbReference type="InterPro" id="IPR050491">
    <property type="entry name" value="AmpC-like"/>
</dbReference>
<feature type="domain" description="Beta-lactamase-related" evidence="3">
    <location>
        <begin position="103"/>
        <end position="402"/>
    </location>
</feature>
<name>A0A3N4ZAD7_9MICO</name>
<evidence type="ECO:0000256" key="1">
    <source>
        <dbReference type="SAM" id="MobiDB-lite"/>
    </source>
</evidence>
<evidence type="ECO:0000256" key="2">
    <source>
        <dbReference type="SAM" id="SignalP"/>
    </source>
</evidence>
<dbReference type="Gene3D" id="3.40.710.10">
    <property type="entry name" value="DD-peptidase/beta-lactamase superfamily"/>
    <property type="match status" value="1"/>
</dbReference>
<sequence>MGRWSGAAPSAGRAPRVALAGILTALLAASPLTACTAPAQPRPAPSESASLTVPPSPAPVFPAPFPTTALAEVRPGKLPAGTADELQRILDDATREGGNRGGFTAVVLDAANGTWAGAAGTADGTNALEPDHMMYLGAVSQTFVAAQVLQLVEQGLVDLDTPVAAYLPSDIPFDLNGATVRELLGMRSGIPDHLAVPGISILLREDRARRWTPAEILELVPDRRGPAGGQVAFSSTNYVLLGLVVEYVTGTSLAAALRAGVLDHPGLERLAVQPDESPQPPLALPFGAGIEPVEVLALGGGLLPSASEVTASAGAGNMAGDAPALALWWQLLCGGQVVSRTSLTEMADFQPRRDVGLGFSRFRAPGGTPAVGAFSFGPGFAAVATCLPVDGIVVVVTTNHNAQLGLFAVVDAVLTAAIGP</sequence>
<dbReference type="AlphaFoldDB" id="A0A3N4ZAD7"/>
<keyword evidence="2" id="KW-0732">Signal</keyword>
<dbReference type="PANTHER" id="PTHR46825">
    <property type="entry name" value="D-ALANYL-D-ALANINE-CARBOXYPEPTIDASE/ENDOPEPTIDASE AMPH"/>
    <property type="match status" value="1"/>
</dbReference>
<keyword evidence="5" id="KW-1185">Reference proteome</keyword>
<protein>
    <submittedName>
        <fullName evidence="4">CubicO group peptidase (Beta-lactamase class C family)</fullName>
    </submittedName>
</protein>
<dbReference type="RefSeq" id="WP_123918285.1">
    <property type="nucleotide sequence ID" value="NZ_RKRA01000001.1"/>
</dbReference>
<evidence type="ECO:0000313" key="4">
    <source>
        <dbReference type="EMBL" id="RPF28210.1"/>
    </source>
</evidence>
<accession>A0A3N4ZAD7</accession>
<feature type="signal peptide" evidence="2">
    <location>
        <begin position="1"/>
        <end position="34"/>
    </location>
</feature>
<dbReference type="Pfam" id="PF00144">
    <property type="entry name" value="Beta-lactamase"/>
    <property type="match status" value="1"/>
</dbReference>
<evidence type="ECO:0000259" key="3">
    <source>
        <dbReference type="Pfam" id="PF00144"/>
    </source>
</evidence>
<dbReference type="InterPro" id="IPR012338">
    <property type="entry name" value="Beta-lactam/transpept-like"/>
</dbReference>
<dbReference type="OrthoDB" id="3863176at2"/>
<proteinExistence type="predicted"/>
<dbReference type="InterPro" id="IPR001466">
    <property type="entry name" value="Beta-lactam-related"/>
</dbReference>
<evidence type="ECO:0000313" key="5">
    <source>
        <dbReference type="Proteomes" id="UP000280726"/>
    </source>
</evidence>
<dbReference type="EMBL" id="RKRA01000001">
    <property type="protein sequence ID" value="RPF28210.1"/>
    <property type="molecule type" value="Genomic_DNA"/>
</dbReference>
<feature type="region of interest" description="Disordered" evidence="1">
    <location>
        <begin position="36"/>
        <end position="57"/>
    </location>
</feature>
<comment type="caution">
    <text evidence="4">The sequence shown here is derived from an EMBL/GenBank/DDBJ whole genome shotgun (WGS) entry which is preliminary data.</text>
</comment>
<dbReference type="PANTHER" id="PTHR46825:SF7">
    <property type="entry name" value="D-ALANYL-D-ALANINE CARBOXYPEPTIDASE"/>
    <property type="match status" value="1"/>
</dbReference>